<reference evidence="10 11" key="1">
    <citation type="submission" date="2021-06" db="EMBL/GenBank/DDBJ databases">
        <title>Caerostris extrusa draft genome.</title>
        <authorList>
            <person name="Kono N."/>
            <person name="Arakawa K."/>
        </authorList>
    </citation>
    <scope>NUCLEOTIDE SEQUENCE [LARGE SCALE GENOMIC DNA]</scope>
</reference>
<dbReference type="InterPro" id="IPR050758">
    <property type="entry name" value="Znf_C2H2-type"/>
</dbReference>
<dbReference type="GO" id="GO:0005634">
    <property type="term" value="C:nucleus"/>
    <property type="evidence" value="ECO:0007669"/>
    <property type="project" value="UniProtKB-SubCell"/>
</dbReference>
<keyword evidence="2" id="KW-0479">Metal-binding</keyword>
<feature type="compositionally biased region" description="Polar residues" evidence="8">
    <location>
        <begin position="1"/>
        <end position="10"/>
    </location>
</feature>
<evidence type="ECO:0000256" key="8">
    <source>
        <dbReference type="SAM" id="MobiDB-lite"/>
    </source>
</evidence>
<dbReference type="Pfam" id="PF00096">
    <property type="entry name" value="zf-C2H2"/>
    <property type="match status" value="3"/>
</dbReference>
<evidence type="ECO:0000256" key="3">
    <source>
        <dbReference type="ARBA" id="ARBA00022737"/>
    </source>
</evidence>
<dbReference type="InterPro" id="IPR036236">
    <property type="entry name" value="Znf_C2H2_sf"/>
</dbReference>
<dbReference type="SMART" id="SM00355">
    <property type="entry name" value="ZnF_C2H2"/>
    <property type="match status" value="4"/>
</dbReference>
<keyword evidence="3" id="KW-0677">Repeat</keyword>
<dbReference type="EMBL" id="BPLR01008699">
    <property type="protein sequence ID" value="GIY26567.1"/>
    <property type="molecule type" value="Genomic_DNA"/>
</dbReference>
<evidence type="ECO:0000256" key="2">
    <source>
        <dbReference type="ARBA" id="ARBA00022723"/>
    </source>
</evidence>
<comment type="subcellular location">
    <subcellularLocation>
        <location evidence="1">Nucleus</location>
    </subcellularLocation>
</comment>
<feature type="domain" description="C2H2-type" evidence="9">
    <location>
        <begin position="161"/>
        <end position="189"/>
    </location>
</feature>
<protein>
    <recommendedName>
        <fullName evidence="9">C2H2-type domain-containing protein</fullName>
    </recommendedName>
</protein>
<feature type="domain" description="C2H2-type" evidence="9">
    <location>
        <begin position="107"/>
        <end position="134"/>
    </location>
</feature>
<name>A0AAV4S1E9_CAEEX</name>
<dbReference type="PANTHER" id="PTHR23234:SF10">
    <property type="entry name" value="RIKEN CDNA 6720489N17 GENE-RELATED"/>
    <property type="match status" value="1"/>
</dbReference>
<dbReference type="PANTHER" id="PTHR23234">
    <property type="entry name" value="ZNF44 PROTEIN"/>
    <property type="match status" value="1"/>
</dbReference>
<gene>
    <name evidence="10" type="ORF">CEXT_185081</name>
</gene>
<evidence type="ECO:0000256" key="4">
    <source>
        <dbReference type="ARBA" id="ARBA00022771"/>
    </source>
</evidence>
<evidence type="ECO:0000256" key="7">
    <source>
        <dbReference type="PROSITE-ProRule" id="PRU00042"/>
    </source>
</evidence>
<dbReference type="PROSITE" id="PS00028">
    <property type="entry name" value="ZINC_FINGER_C2H2_1"/>
    <property type="match status" value="2"/>
</dbReference>
<keyword evidence="11" id="KW-1185">Reference proteome</keyword>
<evidence type="ECO:0000256" key="1">
    <source>
        <dbReference type="ARBA" id="ARBA00004123"/>
    </source>
</evidence>
<accession>A0AAV4S1E9</accession>
<dbReference type="InterPro" id="IPR013087">
    <property type="entry name" value="Znf_C2H2_type"/>
</dbReference>
<sequence length="215" mass="24168">MNQISQNPNAYSEMGCSGASHSDEKSSRFVSDFKESDCTLTNRISQHCDTSLGLPISAIQNPQYNPMDPIPATDSSGTILSSKCPKEFLPKDPPDPSDRTRGCARSYACNYCDKTFPFSSILTTHVRTHTGEKPYTVCNKCCIQKPDLTKHMRVHTGEKPYKCKQMMSAFAQSSTLRRHFSSVHTEARPHKCTECGKCFAFLFHLKRHKLIHNKA</sequence>
<proteinExistence type="predicted"/>
<dbReference type="GO" id="GO:0008270">
    <property type="term" value="F:zinc ion binding"/>
    <property type="evidence" value="ECO:0007669"/>
    <property type="project" value="UniProtKB-KW"/>
</dbReference>
<evidence type="ECO:0000256" key="5">
    <source>
        <dbReference type="ARBA" id="ARBA00022833"/>
    </source>
</evidence>
<keyword evidence="5" id="KW-0862">Zinc</keyword>
<keyword evidence="4 7" id="KW-0863">Zinc-finger</keyword>
<dbReference type="GO" id="GO:0010468">
    <property type="term" value="P:regulation of gene expression"/>
    <property type="evidence" value="ECO:0007669"/>
    <property type="project" value="UniProtKB-ARBA"/>
</dbReference>
<evidence type="ECO:0000259" key="9">
    <source>
        <dbReference type="PROSITE" id="PS50157"/>
    </source>
</evidence>
<feature type="domain" description="C2H2-type" evidence="9">
    <location>
        <begin position="190"/>
        <end position="215"/>
    </location>
</feature>
<dbReference type="SUPFAM" id="SSF57667">
    <property type="entry name" value="beta-beta-alpha zinc fingers"/>
    <property type="match status" value="2"/>
</dbReference>
<evidence type="ECO:0000313" key="10">
    <source>
        <dbReference type="EMBL" id="GIY26567.1"/>
    </source>
</evidence>
<dbReference type="Proteomes" id="UP001054945">
    <property type="component" value="Unassembled WGS sequence"/>
</dbReference>
<dbReference type="FunFam" id="3.30.160.60:FF:000744">
    <property type="entry name" value="zinc finger E-box-binding homeobox 1"/>
    <property type="match status" value="1"/>
</dbReference>
<dbReference type="FunFam" id="3.30.160.60:FF:000624">
    <property type="entry name" value="zinc finger protein 697"/>
    <property type="match status" value="1"/>
</dbReference>
<evidence type="ECO:0000256" key="6">
    <source>
        <dbReference type="ARBA" id="ARBA00023242"/>
    </source>
</evidence>
<dbReference type="Gene3D" id="3.30.160.60">
    <property type="entry name" value="Classic Zinc Finger"/>
    <property type="match status" value="4"/>
</dbReference>
<feature type="domain" description="C2H2-type" evidence="9">
    <location>
        <begin position="138"/>
        <end position="160"/>
    </location>
</feature>
<evidence type="ECO:0000313" key="11">
    <source>
        <dbReference type="Proteomes" id="UP001054945"/>
    </source>
</evidence>
<dbReference type="PROSITE" id="PS50157">
    <property type="entry name" value="ZINC_FINGER_C2H2_2"/>
    <property type="match status" value="4"/>
</dbReference>
<keyword evidence="6" id="KW-0539">Nucleus</keyword>
<comment type="caution">
    <text evidence="10">The sequence shown here is derived from an EMBL/GenBank/DDBJ whole genome shotgun (WGS) entry which is preliminary data.</text>
</comment>
<dbReference type="FunFam" id="3.30.160.60:FF:000446">
    <property type="entry name" value="Zinc finger protein"/>
    <property type="match status" value="2"/>
</dbReference>
<organism evidence="10 11">
    <name type="scientific">Caerostris extrusa</name>
    <name type="common">Bark spider</name>
    <name type="synonym">Caerostris bankana</name>
    <dbReference type="NCBI Taxonomy" id="172846"/>
    <lineage>
        <taxon>Eukaryota</taxon>
        <taxon>Metazoa</taxon>
        <taxon>Ecdysozoa</taxon>
        <taxon>Arthropoda</taxon>
        <taxon>Chelicerata</taxon>
        <taxon>Arachnida</taxon>
        <taxon>Araneae</taxon>
        <taxon>Araneomorphae</taxon>
        <taxon>Entelegynae</taxon>
        <taxon>Araneoidea</taxon>
        <taxon>Araneidae</taxon>
        <taxon>Caerostris</taxon>
    </lineage>
</organism>
<feature type="region of interest" description="Disordered" evidence="8">
    <location>
        <begin position="1"/>
        <end position="28"/>
    </location>
</feature>
<dbReference type="AlphaFoldDB" id="A0AAV4S1E9"/>